<keyword evidence="1" id="KW-0464">Manganese</keyword>
<gene>
    <name evidence="3" type="ORF">A3C25_03420</name>
</gene>
<dbReference type="SUPFAM" id="SSF51569">
    <property type="entry name" value="Aldolase"/>
    <property type="match status" value="1"/>
</dbReference>
<evidence type="ECO:0000259" key="2">
    <source>
        <dbReference type="PROSITE" id="PS50991"/>
    </source>
</evidence>
<dbReference type="Pfam" id="PF00682">
    <property type="entry name" value="HMGL-like"/>
    <property type="match status" value="1"/>
</dbReference>
<dbReference type="Gene3D" id="3.20.20.70">
    <property type="entry name" value="Aldolase class I"/>
    <property type="match status" value="1"/>
</dbReference>
<evidence type="ECO:0000313" key="3">
    <source>
        <dbReference type="EMBL" id="OGK25078.1"/>
    </source>
</evidence>
<sequence>MSEAPKMSSTLWMIKAGNIPLDFNWSSDLFHDIPIPVSIPAEPTANQVKRVELVAEDLRDGLGGVKIYPDVKAMLDYVGLLEEFGVKRMTVGIYTGENSKTSIVIKSLLAGMRDGNSNVIPIVLSLATEESLRWTLECKEINPELEAIVFMGTAPVRLLVEGWDKSFVLDRLSWAVKEATNHGVKVIGATEHTTQTPPDFLSDIVKAEIDNGASAFCIADTIGIARPRGVYRIVNYVRELLNKFGADSIPIEWHGHRDLGNDLWNAMAAISAGADRVHTVALGIGERAGNTQLEPLILNFIQILREANMEVPWKTKMLEGIISAYCALVDEARPNHGPSGLKAFQTQLGIHASAILKAELLAREAKELGLDHIVYRLDLMRQTIYSSVFPPSIGRANEVLIGPLSGSANVKLYCLYRGIDLARITEAQVKQVLYTAKQLGRVLTPEEVDKLLNHQSLNE</sequence>
<dbReference type="GO" id="GO:0003852">
    <property type="term" value="F:2-isopropylmalate synthase activity"/>
    <property type="evidence" value="ECO:0007669"/>
    <property type="project" value="TreeGrafter"/>
</dbReference>
<comment type="caution">
    <text evidence="3">The sequence shown here is derived from an EMBL/GenBank/DDBJ whole genome shotgun (WGS) entry which is preliminary data.</text>
</comment>
<name>A0A1F7H1W4_9BACT</name>
<organism evidence="3 4">
    <name type="scientific">Candidatus Roizmanbacteria bacterium RIFCSPHIGHO2_02_FULL_38_11</name>
    <dbReference type="NCBI Taxonomy" id="1802039"/>
    <lineage>
        <taxon>Bacteria</taxon>
        <taxon>Candidatus Roizmaniibacteriota</taxon>
    </lineage>
</organism>
<dbReference type="CDD" id="cd03174">
    <property type="entry name" value="DRE_TIM_metallolyase"/>
    <property type="match status" value="1"/>
</dbReference>
<dbReference type="AlphaFoldDB" id="A0A1F7H1W4"/>
<dbReference type="PANTHER" id="PTHR10277:SF9">
    <property type="entry name" value="2-ISOPROPYLMALATE SYNTHASE 1, CHLOROPLASTIC-RELATED"/>
    <property type="match status" value="1"/>
</dbReference>
<accession>A0A1F7H1W4</accession>
<feature type="domain" description="Pyruvate carboxyltransferase" evidence="2">
    <location>
        <begin position="51"/>
        <end position="319"/>
    </location>
</feature>
<dbReference type="InterPro" id="IPR050073">
    <property type="entry name" value="2-IPM_HCS-like"/>
</dbReference>
<dbReference type="Proteomes" id="UP000177913">
    <property type="component" value="Unassembled WGS sequence"/>
</dbReference>
<dbReference type="PANTHER" id="PTHR10277">
    <property type="entry name" value="HOMOCITRATE SYNTHASE-RELATED"/>
    <property type="match status" value="1"/>
</dbReference>
<dbReference type="InterPro" id="IPR013785">
    <property type="entry name" value="Aldolase_TIM"/>
</dbReference>
<dbReference type="GO" id="GO:0009098">
    <property type="term" value="P:L-leucine biosynthetic process"/>
    <property type="evidence" value="ECO:0007669"/>
    <property type="project" value="TreeGrafter"/>
</dbReference>
<proteinExistence type="predicted"/>
<evidence type="ECO:0000313" key="4">
    <source>
        <dbReference type="Proteomes" id="UP000177913"/>
    </source>
</evidence>
<dbReference type="EMBL" id="MFZO01000019">
    <property type="protein sequence ID" value="OGK25078.1"/>
    <property type="molecule type" value="Genomic_DNA"/>
</dbReference>
<dbReference type="InterPro" id="IPR000891">
    <property type="entry name" value="PYR_CT"/>
</dbReference>
<evidence type="ECO:0000256" key="1">
    <source>
        <dbReference type="ARBA" id="ARBA00023211"/>
    </source>
</evidence>
<dbReference type="PROSITE" id="PS50991">
    <property type="entry name" value="PYR_CT"/>
    <property type="match status" value="1"/>
</dbReference>
<reference evidence="3 4" key="1">
    <citation type="journal article" date="2016" name="Nat. Commun.">
        <title>Thousands of microbial genomes shed light on interconnected biogeochemical processes in an aquifer system.</title>
        <authorList>
            <person name="Anantharaman K."/>
            <person name="Brown C.T."/>
            <person name="Hug L.A."/>
            <person name="Sharon I."/>
            <person name="Castelle C.J."/>
            <person name="Probst A.J."/>
            <person name="Thomas B.C."/>
            <person name="Singh A."/>
            <person name="Wilkins M.J."/>
            <person name="Karaoz U."/>
            <person name="Brodie E.L."/>
            <person name="Williams K.H."/>
            <person name="Hubbard S.S."/>
            <person name="Banfield J.F."/>
        </authorList>
    </citation>
    <scope>NUCLEOTIDE SEQUENCE [LARGE SCALE GENOMIC DNA]</scope>
</reference>
<protein>
    <recommendedName>
        <fullName evidence="2">Pyruvate carboxyltransferase domain-containing protein</fullName>
    </recommendedName>
</protein>